<dbReference type="InterPro" id="IPR004654">
    <property type="entry name" value="ROK_glcA"/>
</dbReference>
<dbReference type="PANTHER" id="PTHR18964">
    <property type="entry name" value="ROK (REPRESSOR, ORF, KINASE) FAMILY"/>
    <property type="match status" value="1"/>
</dbReference>
<proteinExistence type="inferred from homology"/>
<keyword evidence="4 9" id="KW-0808">Transferase</keyword>
<keyword evidence="5" id="KW-0547">Nucleotide-binding</keyword>
<protein>
    <recommendedName>
        <fullName evidence="3">Glucokinase</fullName>
        <ecNumber evidence="2">2.7.1.2</ecNumber>
    </recommendedName>
    <alternativeName>
        <fullName evidence="8">Glucose kinase</fullName>
    </alternativeName>
</protein>
<keyword evidence="7" id="KW-0067">ATP-binding</keyword>
<dbReference type="EC" id="2.7.1.2" evidence="2"/>
<dbReference type="SUPFAM" id="SSF53067">
    <property type="entry name" value="Actin-like ATPase domain"/>
    <property type="match status" value="1"/>
</dbReference>
<evidence type="ECO:0000313" key="10">
    <source>
        <dbReference type="Proteomes" id="UP001238088"/>
    </source>
</evidence>
<evidence type="ECO:0000256" key="5">
    <source>
        <dbReference type="ARBA" id="ARBA00022741"/>
    </source>
</evidence>
<gene>
    <name evidence="9" type="ORF">J2S17_001309</name>
</gene>
<reference evidence="9 10" key="1">
    <citation type="submission" date="2023-07" db="EMBL/GenBank/DDBJ databases">
        <title>Genomic Encyclopedia of Type Strains, Phase IV (KMG-IV): sequencing the most valuable type-strain genomes for metagenomic binning, comparative biology and taxonomic classification.</title>
        <authorList>
            <person name="Goeker M."/>
        </authorList>
    </citation>
    <scope>NUCLEOTIDE SEQUENCE [LARGE SCALE GENOMIC DNA]</scope>
    <source>
        <strain evidence="9 10">DSM 23494</strain>
    </source>
</reference>
<evidence type="ECO:0000256" key="3">
    <source>
        <dbReference type="ARBA" id="ARBA00014701"/>
    </source>
</evidence>
<dbReference type="GO" id="GO:0004340">
    <property type="term" value="F:glucokinase activity"/>
    <property type="evidence" value="ECO:0007669"/>
    <property type="project" value="UniProtKB-EC"/>
</dbReference>
<dbReference type="InterPro" id="IPR000600">
    <property type="entry name" value="ROK"/>
</dbReference>
<dbReference type="Gene3D" id="3.30.420.40">
    <property type="match status" value="2"/>
</dbReference>
<keyword evidence="10" id="KW-1185">Reference proteome</keyword>
<evidence type="ECO:0000256" key="6">
    <source>
        <dbReference type="ARBA" id="ARBA00022777"/>
    </source>
</evidence>
<accession>A0ABU0ADW6</accession>
<dbReference type="InterPro" id="IPR043129">
    <property type="entry name" value="ATPase_NBD"/>
</dbReference>
<comment type="similarity">
    <text evidence="1">Belongs to the ROK (NagC/XylR) family.</text>
</comment>
<dbReference type="PROSITE" id="PS01125">
    <property type="entry name" value="ROK"/>
    <property type="match status" value="1"/>
</dbReference>
<evidence type="ECO:0000256" key="7">
    <source>
        <dbReference type="ARBA" id="ARBA00022840"/>
    </source>
</evidence>
<dbReference type="PANTHER" id="PTHR18964:SF149">
    <property type="entry name" value="BIFUNCTIONAL UDP-N-ACETYLGLUCOSAMINE 2-EPIMERASE_N-ACETYLMANNOSAMINE KINASE"/>
    <property type="match status" value="1"/>
</dbReference>
<comment type="caution">
    <text evidence="9">The sequence shown here is derived from an EMBL/GenBank/DDBJ whole genome shotgun (WGS) entry which is preliminary data.</text>
</comment>
<evidence type="ECO:0000256" key="1">
    <source>
        <dbReference type="ARBA" id="ARBA00006479"/>
    </source>
</evidence>
<dbReference type="Proteomes" id="UP001238088">
    <property type="component" value="Unassembled WGS sequence"/>
</dbReference>
<name>A0ABU0ADW6_9BACI</name>
<evidence type="ECO:0000313" key="9">
    <source>
        <dbReference type="EMBL" id="MDQ0269438.1"/>
    </source>
</evidence>
<dbReference type="EMBL" id="JAUSUB010000004">
    <property type="protein sequence ID" value="MDQ0269438.1"/>
    <property type="molecule type" value="Genomic_DNA"/>
</dbReference>
<dbReference type="Pfam" id="PF00480">
    <property type="entry name" value="ROK"/>
    <property type="match status" value="1"/>
</dbReference>
<dbReference type="InterPro" id="IPR049874">
    <property type="entry name" value="ROK_cs"/>
</dbReference>
<evidence type="ECO:0000256" key="8">
    <source>
        <dbReference type="ARBA" id="ARBA00032386"/>
    </source>
</evidence>
<evidence type="ECO:0000256" key="4">
    <source>
        <dbReference type="ARBA" id="ARBA00022679"/>
    </source>
</evidence>
<sequence length="327" mass="34334">MMNGEEKWVVGIDIGGTAIKLAFIRPQGEMIYKWEIETNHLNHGEEIPNCIAKEIEKKRLELGLIKGKILAVGAGAPGSVDVVTGIVNEAINLRWSHRYPLQQKLEDACQLPVVIDNDANCAALGEMWQGAGISSRNLVFVTIGTGIGSGIIINGHIVHGAGGAAGEIGHVTVIPVGGALCNCGKMGCLETVASATGIVRQATALVSEASASDDGLSTLYKQNGVFSARDIFELAKTGDYKANTVVQTSLSHLGIALANVANTLNPETIVIGGGVSRAGDFLLSQLNLIFHQHAFQSVKETTVLTLASKGNDAGVLGAAWLAKQQYM</sequence>
<dbReference type="NCBIfam" id="TIGR00744">
    <property type="entry name" value="ROK_glcA_fam"/>
    <property type="match status" value="1"/>
</dbReference>
<organism evidence="9 10">
    <name type="scientific">Cytobacillus purgationiresistens</name>
    <dbReference type="NCBI Taxonomy" id="863449"/>
    <lineage>
        <taxon>Bacteria</taxon>
        <taxon>Bacillati</taxon>
        <taxon>Bacillota</taxon>
        <taxon>Bacilli</taxon>
        <taxon>Bacillales</taxon>
        <taxon>Bacillaceae</taxon>
        <taxon>Cytobacillus</taxon>
    </lineage>
</organism>
<keyword evidence="6" id="KW-0418">Kinase</keyword>
<evidence type="ECO:0000256" key="2">
    <source>
        <dbReference type="ARBA" id="ARBA00012323"/>
    </source>
</evidence>